<dbReference type="RefSeq" id="XP_018591323.1">
    <property type="nucleotide sequence ID" value="XM_018735807.2"/>
</dbReference>
<protein>
    <submittedName>
        <fullName evidence="4">Inositol polyphosphate-4-phosphatase type II B</fullName>
    </submittedName>
</protein>
<dbReference type="Proteomes" id="UP000694397">
    <property type="component" value="Chromosome 16"/>
</dbReference>
<evidence type="ECO:0000256" key="1">
    <source>
        <dbReference type="ARBA" id="ARBA00022801"/>
    </source>
</evidence>
<dbReference type="InterPro" id="IPR035892">
    <property type="entry name" value="C2_domain_sf"/>
</dbReference>
<dbReference type="SUPFAM" id="SSF49562">
    <property type="entry name" value="C2 domain (Calcium/lipid-binding domain, CaLB)"/>
    <property type="match status" value="1"/>
</dbReference>
<evidence type="ECO:0000256" key="3">
    <source>
        <dbReference type="SAM" id="MobiDB-lite"/>
    </source>
</evidence>
<feature type="region of interest" description="Disordered" evidence="3">
    <location>
        <begin position="524"/>
        <end position="567"/>
    </location>
</feature>
<dbReference type="PANTHER" id="PTHR12187:SF3">
    <property type="entry name" value="INOSITOL POLYPHOSPHATE 4-PHOSPHATASE TYPE II"/>
    <property type="match status" value="1"/>
</dbReference>
<dbReference type="AlphaFoldDB" id="A0A8C9VHP9"/>
<reference evidence="4 5" key="1">
    <citation type="submission" date="2019-04" db="EMBL/GenBank/DDBJ databases">
        <authorList>
            <consortium name="Wellcome Sanger Institute Data Sharing"/>
        </authorList>
    </citation>
    <scope>NUCLEOTIDE SEQUENCE [LARGE SCALE GENOMIC DNA]</scope>
</reference>
<gene>
    <name evidence="4" type="primary">INPP4B</name>
    <name evidence="4" type="synonym">inpp4b</name>
</gene>
<dbReference type="GO" id="GO:0016316">
    <property type="term" value="F:phosphatidylinositol-3,4-bisphosphate 4-phosphatase activity"/>
    <property type="evidence" value="ECO:0007669"/>
    <property type="project" value="InterPro"/>
</dbReference>
<sequence>MEMKAGEQEDFLAGDAAGAEVPIPRQPPVEFSLACRDLTVATPERRPSTAVHVALVESQECSPGAYSCTEVVQGTRDPLFLTGVTFPPGHPICEETRVKLTVYDLKNPSSETRNILGYTTFSVGDLLKSKEQQLTLSLRTSDGTSTVGAVVVTRLKMGEMEDGEADHIAADVQGQKCTLLCESVHGTTSEKDNSPLMNAVFENPVCKVYRFQTVDNDWMTVREQMTECTLSFSIPRQLLALYVQEDMGSIEELKNLGELSPHWDNLRKEVIAHYGQVISSYQETLGELTKLTGPSFKPSCCKGQKYLEFVPINLHTQRMHVTCPRKADAFYDVITVGAPAAHFQGFKNGGLQRLLSRYETEKKNFSTAYQCIYFSPGDTSKAREVLANIGQLQPLILVLADRLLEAAQHGCLDPLKEALQTLSDKTEQFVHALKDELVKTALLALHAARPGYVSRRGPAVCNNAAGGAGAETPPRQDSPMQPQAQDSIPHRSEYDEEEWDRVWANVAKSLNCIIAMVDRLQDHSENNNVGAPATETPTEAQMEMPQAGTMPPVPTSTPTAATGKAGSTGEWQEKLYPLVITLKDCVAEVVDHATKSMAFVLLQEAACSIPQGLLLKQRRDVVFSQALAALTCGFVMKLYAGLEDKGFLQQLHTVGLVAQFESLLSTYSEEIGMLEDMEVGISDLQRVTFRITEAESQDPAHLQPVVSGRRDHYTVEVPLPHETFEALPDEIREGKPLQVYPVLFNVGINEQQTIAERFGDISLQERINQKNFEILDGYYKSLSDKVPLECLPCSQTQTDLKELLETLGQNVVTKKRKNVEILWLAGTICRRLNGIRFTSCKSAKDRTSMSVTLEQCALLRDEHHLNKDYFIRALDCMRREGCRIENVQKNIRCRKYAFNMLQLMAFPKCYRPPEGTYGRVDS</sequence>
<dbReference type="CTD" id="8821"/>
<dbReference type="InterPro" id="IPR039034">
    <property type="entry name" value="INPP4"/>
</dbReference>
<accession>A0A8C9VHP9</accession>
<organism evidence="4 5">
    <name type="scientific">Scleropages formosus</name>
    <name type="common">Asian bonytongue</name>
    <name type="synonym">Osteoglossum formosum</name>
    <dbReference type="NCBI Taxonomy" id="113540"/>
    <lineage>
        <taxon>Eukaryota</taxon>
        <taxon>Metazoa</taxon>
        <taxon>Chordata</taxon>
        <taxon>Craniata</taxon>
        <taxon>Vertebrata</taxon>
        <taxon>Euteleostomi</taxon>
        <taxon>Actinopterygii</taxon>
        <taxon>Neopterygii</taxon>
        <taxon>Teleostei</taxon>
        <taxon>Osteoglossocephala</taxon>
        <taxon>Osteoglossomorpha</taxon>
        <taxon>Osteoglossiformes</taxon>
        <taxon>Osteoglossidae</taxon>
        <taxon>Scleropages</taxon>
    </lineage>
</organism>
<dbReference type="Ensembl" id="ENSSFOT00015063391.1">
    <property type="protein sequence ID" value="ENSSFOP00015055697.1"/>
    <property type="gene ID" value="ENSSFOG00015017066.2"/>
</dbReference>
<dbReference type="GeneID" id="108924462"/>
<dbReference type="GeneTree" id="ENSGT00940000157587"/>
<dbReference type="Gene3D" id="6.10.250.230">
    <property type="match status" value="1"/>
</dbReference>
<evidence type="ECO:0000256" key="2">
    <source>
        <dbReference type="ARBA" id="ARBA00023098"/>
    </source>
</evidence>
<reference evidence="4" key="2">
    <citation type="submission" date="2025-08" db="UniProtKB">
        <authorList>
            <consortium name="Ensembl"/>
        </authorList>
    </citation>
    <scope>IDENTIFICATION</scope>
</reference>
<evidence type="ECO:0000313" key="5">
    <source>
        <dbReference type="Proteomes" id="UP000694397"/>
    </source>
</evidence>
<dbReference type="GO" id="GO:0005737">
    <property type="term" value="C:cytoplasm"/>
    <property type="evidence" value="ECO:0007669"/>
    <property type="project" value="TreeGrafter"/>
</dbReference>
<proteinExistence type="predicted"/>
<evidence type="ECO:0000313" key="4">
    <source>
        <dbReference type="Ensembl" id="ENSSFOP00015055697.1"/>
    </source>
</evidence>
<reference evidence="4" key="3">
    <citation type="submission" date="2025-09" db="UniProtKB">
        <authorList>
            <consortium name="Ensembl"/>
        </authorList>
    </citation>
    <scope>IDENTIFICATION</scope>
</reference>
<feature type="region of interest" description="Disordered" evidence="3">
    <location>
        <begin position="464"/>
        <end position="493"/>
    </location>
</feature>
<keyword evidence="1" id="KW-0378">Hydrolase</keyword>
<name>A0A8C9VHP9_SCLFO</name>
<keyword evidence="5" id="KW-1185">Reference proteome</keyword>
<keyword evidence="2" id="KW-0443">Lipid metabolism</keyword>
<dbReference type="OrthoDB" id="159395at2759"/>
<dbReference type="PANTHER" id="PTHR12187">
    <property type="entry name" value="AGAP000124-PA"/>
    <property type="match status" value="1"/>
</dbReference>